<dbReference type="SUPFAM" id="SSF51735">
    <property type="entry name" value="NAD(P)-binding Rossmann-fold domains"/>
    <property type="match status" value="1"/>
</dbReference>
<dbReference type="InterPro" id="IPR011032">
    <property type="entry name" value="GroES-like_sf"/>
</dbReference>
<name>A0AA43QPX8_9LECA</name>
<evidence type="ECO:0000313" key="3">
    <source>
        <dbReference type="Proteomes" id="UP001161017"/>
    </source>
</evidence>
<dbReference type="InterPro" id="IPR020843">
    <property type="entry name" value="ER"/>
</dbReference>
<dbReference type="Proteomes" id="UP001161017">
    <property type="component" value="Unassembled WGS sequence"/>
</dbReference>
<dbReference type="InterPro" id="IPR050700">
    <property type="entry name" value="YIM1/Zinc_Alcohol_DH_Fams"/>
</dbReference>
<protein>
    <recommendedName>
        <fullName evidence="1">Enoyl reductase (ER) domain-containing protein</fullName>
    </recommendedName>
</protein>
<dbReference type="SMART" id="SM00829">
    <property type="entry name" value="PKS_ER"/>
    <property type="match status" value="1"/>
</dbReference>
<dbReference type="GO" id="GO:0016491">
    <property type="term" value="F:oxidoreductase activity"/>
    <property type="evidence" value="ECO:0007669"/>
    <property type="project" value="InterPro"/>
</dbReference>
<dbReference type="GO" id="GO:0005739">
    <property type="term" value="C:mitochondrion"/>
    <property type="evidence" value="ECO:0007669"/>
    <property type="project" value="TreeGrafter"/>
</dbReference>
<evidence type="ECO:0000313" key="2">
    <source>
        <dbReference type="EMBL" id="MDI1490491.1"/>
    </source>
</evidence>
<dbReference type="EMBL" id="JAPUFD010000012">
    <property type="protein sequence ID" value="MDI1490491.1"/>
    <property type="molecule type" value="Genomic_DNA"/>
</dbReference>
<dbReference type="PANTHER" id="PTHR11695:SF294">
    <property type="entry name" value="RETICULON-4-INTERACTING PROTEIN 1, MITOCHONDRIAL"/>
    <property type="match status" value="1"/>
</dbReference>
<reference evidence="2" key="1">
    <citation type="journal article" date="2023" name="Genome Biol. Evol.">
        <title>First Whole Genome Sequence and Flow Cytometry Genome Size Data for the Lichen-Forming Fungus Ramalina farinacea (Ascomycota).</title>
        <authorList>
            <person name="Llewellyn T."/>
            <person name="Mian S."/>
            <person name="Hill R."/>
            <person name="Leitch I.J."/>
            <person name="Gaya E."/>
        </authorList>
    </citation>
    <scope>NUCLEOTIDE SEQUENCE</scope>
    <source>
        <strain evidence="2">LIQ254RAFAR</strain>
    </source>
</reference>
<proteinExistence type="predicted"/>
<dbReference type="CDD" id="cd08267">
    <property type="entry name" value="MDR1"/>
    <property type="match status" value="1"/>
</dbReference>
<feature type="domain" description="Enoyl reductase (ER)" evidence="1">
    <location>
        <begin position="23"/>
        <end position="351"/>
    </location>
</feature>
<accession>A0AA43QPX8</accession>
<dbReference type="Gene3D" id="3.90.180.10">
    <property type="entry name" value="Medium-chain alcohol dehydrogenases, catalytic domain"/>
    <property type="match status" value="1"/>
</dbReference>
<dbReference type="InterPro" id="IPR013154">
    <property type="entry name" value="ADH-like_N"/>
</dbReference>
<keyword evidence="3" id="KW-1185">Reference proteome</keyword>
<organism evidence="2 3">
    <name type="scientific">Ramalina farinacea</name>
    <dbReference type="NCBI Taxonomy" id="258253"/>
    <lineage>
        <taxon>Eukaryota</taxon>
        <taxon>Fungi</taxon>
        <taxon>Dikarya</taxon>
        <taxon>Ascomycota</taxon>
        <taxon>Pezizomycotina</taxon>
        <taxon>Lecanoromycetes</taxon>
        <taxon>OSLEUM clade</taxon>
        <taxon>Lecanoromycetidae</taxon>
        <taxon>Lecanorales</taxon>
        <taxon>Lecanorineae</taxon>
        <taxon>Ramalinaceae</taxon>
        <taxon>Ramalina</taxon>
    </lineage>
</organism>
<dbReference type="Pfam" id="PF08240">
    <property type="entry name" value="ADH_N"/>
    <property type="match status" value="1"/>
</dbReference>
<gene>
    <name evidence="2" type="ORF">OHK93_001695</name>
</gene>
<dbReference type="AlphaFoldDB" id="A0AA43QPX8"/>
<dbReference type="Gene3D" id="3.40.50.720">
    <property type="entry name" value="NAD(P)-binding Rossmann-like Domain"/>
    <property type="match status" value="1"/>
</dbReference>
<dbReference type="Pfam" id="PF13602">
    <property type="entry name" value="ADH_zinc_N_2"/>
    <property type="match status" value="1"/>
</dbReference>
<comment type="caution">
    <text evidence="2">The sequence shown here is derived from an EMBL/GenBank/DDBJ whole genome shotgun (WGS) entry which is preliminary data.</text>
</comment>
<dbReference type="InterPro" id="IPR036291">
    <property type="entry name" value="NAD(P)-bd_dom_sf"/>
</dbReference>
<sequence length="356" mass="37687">MASSNSALPKTMHAWTYTLASPDLPAALTLNTSAPLPPNPPPKGHYLVQVLSSSINPIDYKIPELPLIPRLIITKPASPGCDFCGRIAAVPASSSSTEKTLEVGTPVFGRLDSPTQFGTCAAYTMAPFNGVVALPDGVAPDDAASAATTGLTAFQQIVPRVKPGARVFINGGSGGVGCWGIQIAKAVGAKEVVVACSKGNFGLCESLGADRCVDYRSEDVVEAVKKLAKEDGVFDLVVDNVGVPSQLYYQSHQFLKEGVEFVQVGGGFGLGDIGALMSKMAWPRWFGGGRRKFLFLGVENSNEDFERIGGWLKEGKCKAVIEEKVDAHEEGGPKKAFEMLKTGRVKGKIVVNGWSE</sequence>
<dbReference type="SUPFAM" id="SSF50129">
    <property type="entry name" value="GroES-like"/>
    <property type="match status" value="1"/>
</dbReference>
<evidence type="ECO:0000259" key="1">
    <source>
        <dbReference type="SMART" id="SM00829"/>
    </source>
</evidence>
<dbReference type="PANTHER" id="PTHR11695">
    <property type="entry name" value="ALCOHOL DEHYDROGENASE RELATED"/>
    <property type="match status" value="1"/>
</dbReference>